<dbReference type="InterPro" id="IPR038765">
    <property type="entry name" value="Papain-like_cys_pep_sf"/>
</dbReference>
<accession>J9GK00</accession>
<gene>
    <name evidence="1" type="ORF">EVA_04280</name>
</gene>
<name>J9GK00_9ZZZZ</name>
<dbReference type="PANTHER" id="PTHR35532">
    <property type="entry name" value="SIMILAR TO POLYHYDROXYALKANOATE DEPOLYMERASE"/>
    <property type="match status" value="1"/>
</dbReference>
<dbReference type="PANTHER" id="PTHR35532:SF5">
    <property type="entry name" value="CARBOHYDRATE-BINDING DOMAIN-CONTAINING PROTEIN"/>
    <property type="match status" value="1"/>
</dbReference>
<dbReference type="AlphaFoldDB" id="J9GK00"/>
<evidence type="ECO:0000313" key="1">
    <source>
        <dbReference type="EMBL" id="EJX07609.1"/>
    </source>
</evidence>
<organism evidence="1">
    <name type="scientific">gut metagenome</name>
    <dbReference type="NCBI Taxonomy" id="749906"/>
    <lineage>
        <taxon>unclassified sequences</taxon>
        <taxon>metagenomes</taxon>
        <taxon>organismal metagenomes</taxon>
    </lineage>
</organism>
<dbReference type="SUPFAM" id="SSF54001">
    <property type="entry name" value="Cysteine proteinases"/>
    <property type="match status" value="1"/>
</dbReference>
<protein>
    <recommendedName>
        <fullName evidence="2">Peptide-N(4)-(N-acetyl-beta-glucosaminyl)asparagine amidase</fullName>
    </recommendedName>
</protein>
<evidence type="ECO:0008006" key="2">
    <source>
        <dbReference type="Google" id="ProtNLM"/>
    </source>
</evidence>
<reference evidence="1" key="1">
    <citation type="journal article" date="2012" name="PLoS ONE">
        <title>Gene sets for utilization of primary and secondary nutrition supplies in the distal gut of endangered iberian lynx.</title>
        <authorList>
            <person name="Alcaide M."/>
            <person name="Messina E."/>
            <person name="Richter M."/>
            <person name="Bargiela R."/>
            <person name="Peplies J."/>
            <person name="Huws S.A."/>
            <person name="Newbold C.J."/>
            <person name="Golyshin P.N."/>
            <person name="Simon M.A."/>
            <person name="Lopez G."/>
            <person name="Yakimov M.M."/>
            <person name="Ferrer M."/>
        </authorList>
    </citation>
    <scope>NUCLEOTIDE SEQUENCE</scope>
</reference>
<proteinExistence type="predicted"/>
<dbReference type="EMBL" id="AMCI01000840">
    <property type="protein sequence ID" value="EJX07609.1"/>
    <property type="molecule type" value="Genomic_DNA"/>
</dbReference>
<comment type="caution">
    <text evidence="1">The sequence shown here is derived from an EMBL/GenBank/DDBJ whole genome shotgun (WGS) entry which is preliminary data.</text>
</comment>
<sequence length="646" mass="75342">MMSFFMSKLDVKRLRLLVFQGAVVLFLMSGCVSRPDRLEYALEFAGKNRVELEKVFEHYKGDTMKYRAACFLIENMPRWYSYDGWQLDTLHALLERQLAGTLRESDKMWYGFDYRTLEKVYDARVITSDYLIRNIEMSFREWQERSWNRTLPFEDFCELILPYRIGNERLTEWRTLYRSYYGRLLDSLYTGSDVLEACKIINDELVRQGCRYCVDWNVPHHDADHLFHARIGYCRENSDLIQYAMRSCGIPVAADFMPYSPDYRYSHEWNVVRDTTGKYIQFGYDGIDPLRNNPQSDGRKKGKVFRYCFAMQKEREETSNAAGWNTGGMEGKYWKDVTSEYFGENEAVVELSANVNVPVGLAVFSTGGWKVIGEGIRKSGNRVCFRNIEPSIIYMPVTLDSNVHPAGYPFMLCRDGHVEEFVPDTVNQEKVVLSRKMALIPRVAAWGYSQFGARIEGDVNVDFGNPKLIAEIKDTIDYTFGIFESSCHVPVKYVRYVPPFGLTQIAELRMYDDSEMEREIRLTPVTHLPYIENVTDGNILSHFYRKTGTVSSPLVFELDRPARIVRVYYIPRTDDNYVWKGDVYELLYNDGVNGWKSLGTRTASDKNITFSAPKNALLWLRDKTKGKEEQVFIYRNNRQWFNSDFI</sequence>